<feature type="compositionally biased region" description="Basic residues" evidence="1">
    <location>
        <begin position="335"/>
        <end position="355"/>
    </location>
</feature>
<feature type="region of interest" description="Disordered" evidence="1">
    <location>
        <begin position="29"/>
        <end position="125"/>
    </location>
</feature>
<protein>
    <recommendedName>
        <fullName evidence="5">Reticulocyte-binding protein 2-like a</fullName>
    </recommendedName>
</protein>
<feature type="compositionally biased region" description="Basic and acidic residues" evidence="1">
    <location>
        <begin position="63"/>
        <end position="125"/>
    </location>
</feature>
<sequence length="355" mass="38942">MAGFRLVGVMAMVCWLAEIVAVASVPSGVTGTGEPGAGSPVDVDGPDGGTEDVDAQESSGSDSEGRARELQRQAAGHEETELRRADAEREQRAGREAARRLEQERQTEASKRREEERERQRAHDARVAEIAVRKARQDMAEEAQREVERRVEERRLSWLAQAGAEAEAMPVILQLASQLAAILESQRDTQITMMHVLEGLQGQREAERRMLGVLHEGLQCIQGMVGRELGAELASRGRSQAPVRGAPVRERSQAPVRGKSPAPATSKGPTVQRCMTCDNCRYRDKHPSSRRPCLRPNSEVPPQRAKTDVRPLKETSSSEVDSDEFFDDQTPRPPKPMKKPAAKVKPAGKAKGVKG</sequence>
<feature type="chain" id="PRO_5012751140" description="Reticulocyte-binding protein 2-like a" evidence="2">
    <location>
        <begin position="32"/>
        <end position="355"/>
    </location>
</feature>
<dbReference type="EMBL" id="LSRX01002694">
    <property type="protein sequence ID" value="OLP75201.1"/>
    <property type="molecule type" value="Genomic_DNA"/>
</dbReference>
<evidence type="ECO:0000313" key="4">
    <source>
        <dbReference type="Proteomes" id="UP000186817"/>
    </source>
</evidence>
<proteinExistence type="predicted"/>
<evidence type="ECO:0008006" key="5">
    <source>
        <dbReference type="Google" id="ProtNLM"/>
    </source>
</evidence>
<feature type="region of interest" description="Disordered" evidence="1">
    <location>
        <begin position="236"/>
        <end position="355"/>
    </location>
</feature>
<organism evidence="3 4">
    <name type="scientific">Symbiodinium microadriaticum</name>
    <name type="common">Dinoflagellate</name>
    <name type="synonym">Zooxanthella microadriatica</name>
    <dbReference type="NCBI Taxonomy" id="2951"/>
    <lineage>
        <taxon>Eukaryota</taxon>
        <taxon>Sar</taxon>
        <taxon>Alveolata</taxon>
        <taxon>Dinophyceae</taxon>
        <taxon>Suessiales</taxon>
        <taxon>Symbiodiniaceae</taxon>
        <taxon>Symbiodinium</taxon>
    </lineage>
</organism>
<gene>
    <name evidence="3" type="ORF">AK812_SmicGene45039</name>
</gene>
<evidence type="ECO:0000256" key="1">
    <source>
        <dbReference type="SAM" id="MobiDB-lite"/>
    </source>
</evidence>
<name>A0A1Q9BWZ8_SYMMI</name>
<keyword evidence="2" id="KW-0732">Signal</keyword>
<reference evidence="3 4" key="1">
    <citation type="submission" date="2016-02" db="EMBL/GenBank/DDBJ databases">
        <title>Genome analysis of coral dinoflagellate symbionts highlights evolutionary adaptations to a symbiotic lifestyle.</title>
        <authorList>
            <person name="Aranda M."/>
            <person name="Li Y."/>
            <person name="Liew Y.J."/>
            <person name="Baumgarten S."/>
            <person name="Simakov O."/>
            <person name="Wilson M."/>
            <person name="Piel J."/>
            <person name="Ashoor H."/>
            <person name="Bougouffa S."/>
            <person name="Bajic V.B."/>
            <person name="Ryu T."/>
            <person name="Ravasi T."/>
            <person name="Bayer T."/>
            <person name="Micklem G."/>
            <person name="Kim H."/>
            <person name="Bhak J."/>
            <person name="Lajeunesse T.C."/>
            <person name="Voolstra C.R."/>
        </authorList>
    </citation>
    <scope>NUCLEOTIDE SEQUENCE [LARGE SCALE GENOMIC DNA]</scope>
    <source>
        <strain evidence="3 4">CCMP2467</strain>
    </source>
</reference>
<dbReference type="Proteomes" id="UP000186817">
    <property type="component" value="Unassembled WGS sequence"/>
</dbReference>
<feature type="signal peptide" evidence="2">
    <location>
        <begin position="1"/>
        <end position="31"/>
    </location>
</feature>
<dbReference type="AlphaFoldDB" id="A0A1Q9BWZ8"/>
<keyword evidence="4" id="KW-1185">Reference proteome</keyword>
<comment type="caution">
    <text evidence="3">The sequence shown here is derived from an EMBL/GenBank/DDBJ whole genome shotgun (WGS) entry which is preliminary data.</text>
</comment>
<evidence type="ECO:0000256" key="2">
    <source>
        <dbReference type="SAM" id="SignalP"/>
    </source>
</evidence>
<accession>A0A1Q9BWZ8</accession>
<evidence type="ECO:0000313" key="3">
    <source>
        <dbReference type="EMBL" id="OLP75201.1"/>
    </source>
</evidence>